<dbReference type="STRING" id="468056.SAMN05443549_102222"/>
<dbReference type="AlphaFoldDB" id="A0A1M5HG75"/>
<accession>A0A1M5HG75</accession>
<proteinExistence type="predicted"/>
<protein>
    <submittedName>
        <fullName evidence="1">Uncharacterized protein</fullName>
    </submittedName>
</protein>
<organism evidence="1 2">
    <name type="scientific">Flavobacterium fluvii</name>
    <dbReference type="NCBI Taxonomy" id="468056"/>
    <lineage>
        <taxon>Bacteria</taxon>
        <taxon>Pseudomonadati</taxon>
        <taxon>Bacteroidota</taxon>
        <taxon>Flavobacteriia</taxon>
        <taxon>Flavobacteriales</taxon>
        <taxon>Flavobacteriaceae</taxon>
        <taxon>Flavobacterium</taxon>
    </lineage>
</organism>
<evidence type="ECO:0000313" key="2">
    <source>
        <dbReference type="Proteomes" id="UP000184516"/>
    </source>
</evidence>
<dbReference type="Proteomes" id="UP000184516">
    <property type="component" value="Unassembled WGS sequence"/>
</dbReference>
<name>A0A1M5HG75_9FLAO</name>
<gene>
    <name evidence="1" type="ORF">SAMN05443549_102222</name>
</gene>
<dbReference type="EMBL" id="FQWB01000002">
    <property type="protein sequence ID" value="SHG14940.1"/>
    <property type="molecule type" value="Genomic_DNA"/>
</dbReference>
<reference evidence="2" key="1">
    <citation type="submission" date="2016-11" db="EMBL/GenBank/DDBJ databases">
        <authorList>
            <person name="Varghese N."/>
            <person name="Submissions S."/>
        </authorList>
    </citation>
    <scope>NUCLEOTIDE SEQUENCE [LARGE SCALE GENOMIC DNA]</scope>
    <source>
        <strain evidence="2">DSM 19978</strain>
    </source>
</reference>
<evidence type="ECO:0000313" key="1">
    <source>
        <dbReference type="EMBL" id="SHG14940.1"/>
    </source>
</evidence>
<sequence length="58" mass="6912">MLLLGEKQSTKTRFNRLIYLKNTPFRGVFLFPVEKTKQELDRLFILSKLAMQNIKQII</sequence>
<keyword evidence="2" id="KW-1185">Reference proteome</keyword>